<feature type="coiled-coil region" evidence="1">
    <location>
        <begin position="395"/>
        <end position="458"/>
    </location>
</feature>
<evidence type="ECO:0000256" key="2">
    <source>
        <dbReference type="SAM" id="MobiDB-lite"/>
    </source>
</evidence>
<accession>A0A2C9VIT4</accession>
<dbReference type="OMA" id="QNNLRMG"/>
<feature type="region of interest" description="Disordered" evidence="2">
    <location>
        <begin position="595"/>
        <end position="622"/>
    </location>
</feature>
<gene>
    <name evidence="3" type="ORF">MANES_07G058100</name>
</gene>
<reference evidence="3" key="1">
    <citation type="submission" date="2016-02" db="EMBL/GenBank/DDBJ databases">
        <title>WGS assembly of Manihot esculenta.</title>
        <authorList>
            <person name="Bredeson J.V."/>
            <person name="Prochnik S.E."/>
            <person name="Lyons J.B."/>
            <person name="Schmutz J."/>
            <person name="Grimwood J."/>
            <person name="Vrebalov J."/>
            <person name="Bart R.S."/>
            <person name="Amuge T."/>
            <person name="Ferguson M.E."/>
            <person name="Green R."/>
            <person name="Putnam N."/>
            <person name="Stites J."/>
            <person name="Rounsley S."/>
            <person name="Rokhsar D.S."/>
        </authorList>
    </citation>
    <scope>NUCLEOTIDE SEQUENCE [LARGE SCALE GENOMIC DNA]</scope>
    <source>
        <tissue evidence="3">Leaf</tissue>
    </source>
</reference>
<sequence length="658" mass="74472">MDANSTGIESLVAHIQQLEHERDELHKDIEQLCMQQAGPSYLAVATKMHFQRTAGLEQEIENLKKRLAASTRDNQNLQEELSEAYRIKSQLADLHNAEVVKNVEAEKQVKFFQGCVASAFAERDHAIMEAEKATEKEELVSQKFNEMQKRLEELASECLEQKRLNDALLIDLAKQEEQNETFKKVVDKFYEIGQHSLEGFEDASWDDKCTWLLHGSAEMWSYNDTSTSKYISSLEEELEKARKSVDNLQSKLRVGLEIENHLKKKVRQLERKQIHLDKVIMNGIGELNHYHSEHRVHIMNLLNEGRLHIASIINKVEEKIGQIDVSKEQNLEVSHRAVDLDENECRDVHITNDMEQALSAKEIKDGSPDTVALKEGNNSEALAQALQEKVAALLLLSQQEERHLLERNVNAALQKKMEELQRNLLQVSNEKVKALMELAQLKQEYQQLQEKLGHGNQQGNILTDSGEKRLVPHEKDGRLRSLLKKTYLTRWIGTTDISGNEEDARLNTEGNFSSRKSNSLDFARMKIEYATLKESMECIEHLTSSIHRLRLALLKVKETAACEGTHDSMSDALGDIISEAKLLRTALGSSLPVSWSAEGDDTSTGESARYEPGDFHGDSSNEKVDSVSAAGFEMVQLLILAAQIIKENSTERGVVYVS</sequence>
<feature type="coiled-coil region" evidence="1">
    <location>
        <begin position="8"/>
        <end position="94"/>
    </location>
</feature>
<organism evidence="3">
    <name type="scientific">Manihot esculenta</name>
    <name type="common">Cassava</name>
    <name type="synonym">Jatropha manihot</name>
    <dbReference type="NCBI Taxonomy" id="3983"/>
    <lineage>
        <taxon>Eukaryota</taxon>
        <taxon>Viridiplantae</taxon>
        <taxon>Streptophyta</taxon>
        <taxon>Embryophyta</taxon>
        <taxon>Tracheophyta</taxon>
        <taxon>Spermatophyta</taxon>
        <taxon>Magnoliopsida</taxon>
        <taxon>eudicotyledons</taxon>
        <taxon>Gunneridae</taxon>
        <taxon>Pentapetalae</taxon>
        <taxon>rosids</taxon>
        <taxon>fabids</taxon>
        <taxon>Malpighiales</taxon>
        <taxon>Euphorbiaceae</taxon>
        <taxon>Crotonoideae</taxon>
        <taxon>Manihoteae</taxon>
        <taxon>Manihot</taxon>
    </lineage>
</organism>
<dbReference type="PANTHER" id="PTHR35712:SF1">
    <property type="entry name" value="MYOSIN HEAVY CHAIN-LIKE PROTEIN"/>
    <property type="match status" value="1"/>
</dbReference>
<dbReference type="AlphaFoldDB" id="A0A2C9VIT4"/>
<feature type="compositionally biased region" description="Basic and acidic residues" evidence="2">
    <location>
        <begin position="608"/>
        <end position="622"/>
    </location>
</feature>
<evidence type="ECO:0000313" key="3">
    <source>
        <dbReference type="EMBL" id="OAY45407.1"/>
    </source>
</evidence>
<evidence type="ECO:0000256" key="1">
    <source>
        <dbReference type="SAM" id="Coils"/>
    </source>
</evidence>
<dbReference type="PANTHER" id="PTHR35712">
    <property type="entry name" value="MYOSIN HEAVY CHAIN-LIKE PROTEIN"/>
    <property type="match status" value="1"/>
</dbReference>
<dbReference type="EMBL" id="CM004393">
    <property type="protein sequence ID" value="OAY45407.1"/>
    <property type="molecule type" value="Genomic_DNA"/>
</dbReference>
<protein>
    <submittedName>
        <fullName evidence="3">Uncharacterized protein</fullName>
    </submittedName>
</protein>
<proteinExistence type="predicted"/>
<keyword evidence="1" id="KW-0175">Coiled coil</keyword>
<dbReference type="STRING" id="3983.A0A2C9VIT4"/>
<name>A0A2C9VIT4_MANES</name>
<feature type="coiled-coil region" evidence="1">
    <location>
        <begin position="137"/>
        <end position="164"/>
    </location>
</feature>